<dbReference type="PANTHER" id="PTHR43304:SF1">
    <property type="entry name" value="PAC DOMAIN-CONTAINING PROTEIN"/>
    <property type="match status" value="1"/>
</dbReference>
<dbReference type="InterPro" id="IPR036097">
    <property type="entry name" value="HisK_dim/P_sf"/>
</dbReference>
<gene>
    <name evidence="9" type="ORF">VW23_019845</name>
</gene>
<evidence type="ECO:0000256" key="2">
    <source>
        <dbReference type="ARBA" id="ARBA00012438"/>
    </source>
</evidence>
<dbReference type="SUPFAM" id="SSF55785">
    <property type="entry name" value="PYP-like sensor domain (PAS domain)"/>
    <property type="match status" value="1"/>
</dbReference>
<keyword evidence="6" id="KW-1133">Transmembrane helix</keyword>
<dbReference type="PANTHER" id="PTHR43304">
    <property type="entry name" value="PHYTOCHROME-LIKE PROTEIN CPH1"/>
    <property type="match status" value="1"/>
</dbReference>
<evidence type="ECO:0000259" key="8">
    <source>
        <dbReference type="PROSITE" id="PS50112"/>
    </source>
</evidence>
<keyword evidence="6" id="KW-0812">Transmembrane</keyword>
<proteinExistence type="predicted"/>
<keyword evidence="6" id="KW-0472">Membrane</keyword>
<evidence type="ECO:0000313" key="10">
    <source>
        <dbReference type="Proteomes" id="UP000095463"/>
    </source>
</evidence>
<dbReference type="InterPro" id="IPR052162">
    <property type="entry name" value="Sensor_kinase/Photoreceptor"/>
</dbReference>
<feature type="transmembrane region" description="Helical" evidence="6">
    <location>
        <begin position="153"/>
        <end position="177"/>
    </location>
</feature>
<evidence type="ECO:0000256" key="5">
    <source>
        <dbReference type="ARBA" id="ARBA00022777"/>
    </source>
</evidence>
<dbReference type="PRINTS" id="PR00344">
    <property type="entry name" value="BCTRLSENSOR"/>
</dbReference>
<evidence type="ECO:0000256" key="6">
    <source>
        <dbReference type="SAM" id="Phobius"/>
    </source>
</evidence>
<feature type="domain" description="Histidine kinase" evidence="7">
    <location>
        <begin position="592"/>
        <end position="808"/>
    </location>
</feature>
<dbReference type="Pfam" id="PF01590">
    <property type="entry name" value="GAF"/>
    <property type="match status" value="1"/>
</dbReference>
<sequence>MGAGQPQISSAHLPPTPRQTWAALAGVAFLIFGLVALIPFAGLPLPMVSGYIVALDATLFVTDLITAGLLLAHFSVTRSRALLALACGYFFSAAAVVAHGVTFPEALYPFDAPGQSLRINFRIYLLWHLGIAVGAFAYVWLRERDRDRAGPHSPANILAVLIAAAALFLAACVVYLVLLPPLTPEEGQWLTAVTMLICTAALLALWVRRRAAIDQWLMVVVLAMIVELAITALIGFRRGGSVTVGFYGGRLFSLVTSTVVLTALLAETARLYTGVARGDLLALIVGTSRAISSEIELPKLIERLIRTVLENSEADRAVLVLPTNGGYQAVAEALVVGDRIDVTMRQQPISASAPESIVRQVVLTTQPIVLDDASVPAPGNPFSVGHQRPRSVACLPVSHQGVLSGVLYLEHSTAPRIFTAERVRLLGVLASQAAISLENATLYSDLKRSEAFLAQGQRISRTGAFEWTAATGEVYWSDELYRIMEYDPSNGVTAEHGWERMHPDDREHVQQHVEAAMRNGVDFESEHRLLMPDGRVKYVQSTGRAMGVRNLDFVGSVRDITESIRTETSLRQSQAELAHVARVATLNAMTASIAHEVSQPLTGILTNANTSARFLAADPPDVAGATETVRRTIRDASRAADVIRHLRELLSNKTPTRDLIDLNDATREVIALSSVELGLRQALVRTELATTLPLVLADRVQLQQVILNLLLNAGDAMVEVQDRPRRMLVTTGLNDDGSVQLAVRDCGKGIEAAAIEKLFQPFYTTKANGMGVGLSICRSIIEGHQGRLWVEPNDGPGVTFSFCIPGNQQSNAQATP</sequence>
<dbReference type="SMART" id="SM00387">
    <property type="entry name" value="HATPase_c"/>
    <property type="match status" value="1"/>
</dbReference>
<dbReference type="CDD" id="cd00082">
    <property type="entry name" value="HisKA"/>
    <property type="match status" value="1"/>
</dbReference>
<dbReference type="EMBL" id="LAJE02000189">
    <property type="protein sequence ID" value="OEO30723.1"/>
    <property type="molecule type" value="Genomic_DNA"/>
</dbReference>
<dbReference type="SUPFAM" id="SSF55874">
    <property type="entry name" value="ATPase domain of HSP90 chaperone/DNA topoisomerase II/histidine kinase"/>
    <property type="match status" value="1"/>
</dbReference>
<dbReference type="Pfam" id="PF08447">
    <property type="entry name" value="PAS_3"/>
    <property type="match status" value="1"/>
</dbReference>
<comment type="catalytic activity">
    <reaction evidence="1">
        <text>ATP + protein L-histidine = ADP + protein N-phospho-L-histidine.</text>
        <dbReference type="EC" id="2.7.13.3"/>
    </reaction>
</comment>
<dbReference type="OrthoDB" id="7568856at2"/>
<dbReference type="Gene3D" id="3.30.450.40">
    <property type="match status" value="1"/>
</dbReference>
<evidence type="ECO:0000313" key="9">
    <source>
        <dbReference type="EMBL" id="OEO30723.1"/>
    </source>
</evidence>
<dbReference type="CDD" id="cd00130">
    <property type="entry name" value="PAS"/>
    <property type="match status" value="1"/>
</dbReference>
<dbReference type="InterPro" id="IPR000014">
    <property type="entry name" value="PAS"/>
</dbReference>
<dbReference type="InterPro" id="IPR029016">
    <property type="entry name" value="GAF-like_dom_sf"/>
</dbReference>
<feature type="transmembrane region" description="Helical" evidence="6">
    <location>
        <begin position="48"/>
        <end position="74"/>
    </location>
</feature>
<dbReference type="Gene3D" id="3.30.565.10">
    <property type="entry name" value="Histidine kinase-like ATPase, C-terminal domain"/>
    <property type="match status" value="1"/>
</dbReference>
<dbReference type="InterPro" id="IPR035965">
    <property type="entry name" value="PAS-like_dom_sf"/>
</dbReference>
<keyword evidence="10" id="KW-1185">Reference proteome</keyword>
<dbReference type="InterPro" id="IPR004358">
    <property type="entry name" value="Sig_transdc_His_kin-like_C"/>
</dbReference>
<dbReference type="SUPFAM" id="SSF55781">
    <property type="entry name" value="GAF domain-like"/>
    <property type="match status" value="1"/>
</dbReference>
<keyword evidence="4" id="KW-0808">Transferase</keyword>
<feature type="domain" description="PAS" evidence="8">
    <location>
        <begin position="474"/>
        <end position="520"/>
    </location>
</feature>
<dbReference type="EC" id="2.7.13.3" evidence="2"/>
<dbReference type="InterPro" id="IPR003594">
    <property type="entry name" value="HATPase_dom"/>
</dbReference>
<dbReference type="InterPro" id="IPR003018">
    <property type="entry name" value="GAF"/>
</dbReference>
<dbReference type="PROSITE" id="PS50112">
    <property type="entry name" value="PAS"/>
    <property type="match status" value="1"/>
</dbReference>
<dbReference type="Pfam" id="PF02518">
    <property type="entry name" value="HATPase_c"/>
    <property type="match status" value="1"/>
</dbReference>
<accession>A0A1E5XQ53</accession>
<dbReference type="AlphaFoldDB" id="A0A1E5XQ53"/>
<dbReference type="GO" id="GO:0000155">
    <property type="term" value="F:phosphorelay sensor kinase activity"/>
    <property type="evidence" value="ECO:0007669"/>
    <property type="project" value="InterPro"/>
</dbReference>
<dbReference type="Gene3D" id="1.10.287.130">
    <property type="match status" value="1"/>
</dbReference>
<dbReference type="SMART" id="SM00065">
    <property type="entry name" value="GAF"/>
    <property type="match status" value="1"/>
</dbReference>
<name>A0A1E5XQ53_9HYPH</name>
<keyword evidence="5" id="KW-0418">Kinase</keyword>
<evidence type="ECO:0000256" key="3">
    <source>
        <dbReference type="ARBA" id="ARBA00022553"/>
    </source>
</evidence>
<dbReference type="Proteomes" id="UP000095463">
    <property type="component" value="Unassembled WGS sequence"/>
</dbReference>
<feature type="transmembrane region" description="Helical" evidence="6">
    <location>
        <begin position="21"/>
        <end position="42"/>
    </location>
</feature>
<dbReference type="InterPro" id="IPR036890">
    <property type="entry name" value="HATPase_C_sf"/>
</dbReference>
<evidence type="ECO:0000256" key="4">
    <source>
        <dbReference type="ARBA" id="ARBA00022679"/>
    </source>
</evidence>
<dbReference type="InterPro" id="IPR005467">
    <property type="entry name" value="His_kinase_dom"/>
</dbReference>
<keyword evidence="3" id="KW-0597">Phosphoprotein</keyword>
<dbReference type="NCBIfam" id="TIGR00229">
    <property type="entry name" value="sensory_box"/>
    <property type="match status" value="1"/>
</dbReference>
<feature type="transmembrane region" description="Helical" evidence="6">
    <location>
        <begin position="189"/>
        <end position="207"/>
    </location>
</feature>
<dbReference type="SMART" id="SM00388">
    <property type="entry name" value="HisKA"/>
    <property type="match status" value="1"/>
</dbReference>
<reference evidence="9 10" key="1">
    <citation type="journal article" date="2015" name="Genome Announc.">
        <title>Genome Assemblies of Three Soil-Associated Devosia species: D. insulae, D. limi, and D. soli.</title>
        <authorList>
            <person name="Hassan Y.I."/>
            <person name="Lepp D."/>
            <person name="Zhou T."/>
        </authorList>
    </citation>
    <scope>NUCLEOTIDE SEQUENCE [LARGE SCALE GENOMIC DNA]</scope>
    <source>
        <strain evidence="9 10">DS-56</strain>
    </source>
</reference>
<protein>
    <recommendedName>
        <fullName evidence="2">histidine kinase</fullName>
        <ecNumber evidence="2">2.7.13.3</ecNumber>
    </recommendedName>
</protein>
<dbReference type="InterPro" id="IPR003661">
    <property type="entry name" value="HisK_dim/P_dom"/>
</dbReference>
<dbReference type="PROSITE" id="PS50109">
    <property type="entry name" value="HIS_KIN"/>
    <property type="match status" value="1"/>
</dbReference>
<feature type="transmembrane region" description="Helical" evidence="6">
    <location>
        <begin position="216"/>
        <end position="235"/>
    </location>
</feature>
<dbReference type="Gene3D" id="3.30.450.20">
    <property type="entry name" value="PAS domain"/>
    <property type="match status" value="1"/>
</dbReference>
<organism evidence="9 10">
    <name type="scientific">Devosia insulae DS-56</name>
    <dbReference type="NCBI Taxonomy" id="1116389"/>
    <lineage>
        <taxon>Bacteria</taxon>
        <taxon>Pseudomonadati</taxon>
        <taxon>Pseudomonadota</taxon>
        <taxon>Alphaproteobacteria</taxon>
        <taxon>Hyphomicrobiales</taxon>
        <taxon>Devosiaceae</taxon>
        <taxon>Devosia</taxon>
    </lineage>
</organism>
<feature type="transmembrane region" description="Helical" evidence="6">
    <location>
        <begin position="81"/>
        <end position="101"/>
    </location>
</feature>
<dbReference type="InterPro" id="IPR033424">
    <property type="entry name" value="MASE4"/>
</dbReference>
<dbReference type="Pfam" id="PF17158">
    <property type="entry name" value="MASE4"/>
    <property type="match status" value="1"/>
</dbReference>
<dbReference type="InterPro" id="IPR013655">
    <property type="entry name" value="PAS_fold_3"/>
</dbReference>
<dbReference type="SUPFAM" id="SSF47384">
    <property type="entry name" value="Homodimeric domain of signal transducing histidine kinase"/>
    <property type="match status" value="1"/>
</dbReference>
<feature type="transmembrane region" description="Helical" evidence="6">
    <location>
        <begin position="121"/>
        <end position="141"/>
    </location>
</feature>
<evidence type="ECO:0000256" key="1">
    <source>
        <dbReference type="ARBA" id="ARBA00000085"/>
    </source>
</evidence>
<comment type="caution">
    <text evidence="9">The sequence shown here is derived from an EMBL/GenBank/DDBJ whole genome shotgun (WGS) entry which is preliminary data.</text>
</comment>
<evidence type="ECO:0000259" key="7">
    <source>
        <dbReference type="PROSITE" id="PS50109"/>
    </source>
</evidence>